<dbReference type="InterPro" id="IPR003439">
    <property type="entry name" value="ABC_transporter-like_ATP-bd"/>
</dbReference>
<keyword evidence="2 4" id="KW-0067">ATP-binding</keyword>
<keyword evidence="1" id="KW-0547">Nucleotide-binding</keyword>
<proteinExistence type="predicted"/>
<organism evidence="4 5">
    <name type="scientific">Tenggerimyces flavus</name>
    <dbReference type="NCBI Taxonomy" id="1708749"/>
    <lineage>
        <taxon>Bacteria</taxon>
        <taxon>Bacillati</taxon>
        <taxon>Actinomycetota</taxon>
        <taxon>Actinomycetes</taxon>
        <taxon>Propionibacteriales</taxon>
        <taxon>Nocardioidaceae</taxon>
        <taxon>Tenggerimyces</taxon>
    </lineage>
</organism>
<evidence type="ECO:0000313" key="4">
    <source>
        <dbReference type="EMBL" id="MFC3761931.1"/>
    </source>
</evidence>
<protein>
    <submittedName>
        <fullName evidence="4">ABC transporter ATP-binding protein</fullName>
    </submittedName>
</protein>
<dbReference type="PANTHER" id="PTHR42794:SF2">
    <property type="entry name" value="ABC TRANSPORTER ATP-BINDING PROTEIN"/>
    <property type="match status" value="1"/>
</dbReference>
<dbReference type="Proteomes" id="UP001595699">
    <property type="component" value="Unassembled WGS sequence"/>
</dbReference>
<dbReference type="InterPro" id="IPR027417">
    <property type="entry name" value="P-loop_NTPase"/>
</dbReference>
<dbReference type="Pfam" id="PF00005">
    <property type="entry name" value="ABC_tran"/>
    <property type="match status" value="1"/>
</dbReference>
<dbReference type="GO" id="GO:0005524">
    <property type="term" value="F:ATP binding"/>
    <property type="evidence" value="ECO:0007669"/>
    <property type="project" value="UniProtKB-KW"/>
</dbReference>
<dbReference type="PROSITE" id="PS50893">
    <property type="entry name" value="ABC_TRANSPORTER_2"/>
    <property type="match status" value="1"/>
</dbReference>
<dbReference type="CDD" id="cd03214">
    <property type="entry name" value="ABC_Iron-Siderophores_B12_Hemin"/>
    <property type="match status" value="1"/>
</dbReference>
<sequence>MITAESISFAYGDAVVLDGVEVTARPGQIVGLIGPNGSGKTTLLRTLYAALAPRAGQVSLDDVPIQTLHRRDIAKRLAVVVQEGGGELPLTVTDLVLLGRIPHLSTFQRHTTNDYAIAAAALTRVGARQLADRAFAGLSGGEKQRVLIARALAQQTDHLLLDEPTNHLDIRYQHEVLQLVSTLDVTTIIVLHDLNLAARYCDEVVLLDRGTIRAAGRPEDVLRAEVLEPVYRIRVQRVRTDDGFQLLFRPFDERDTSELAS</sequence>
<dbReference type="InterPro" id="IPR003593">
    <property type="entry name" value="AAA+_ATPase"/>
</dbReference>
<dbReference type="EMBL" id="JBHRZH010000011">
    <property type="protein sequence ID" value="MFC3761931.1"/>
    <property type="molecule type" value="Genomic_DNA"/>
</dbReference>
<accession>A0ABV7YBA9</accession>
<evidence type="ECO:0000256" key="1">
    <source>
        <dbReference type="ARBA" id="ARBA00022741"/>
    </source>
</evidence>
<name>A0ABV7YBA9_9ACTN</name>
<dbReference type="Gene3D" id="3.40.50.300">
    <property type="entry name" value="P-loop containing nucleotide triphosphate hydrolases"/>
    <property type="match status" value="1"/>
</dbReference>
<dbReference type="InterPro" id="IPR017871">
    <property type="entry name" value="ABC_transporter-like_CS"/>
</dbReference>
<keyword evidence="5" id="KW-1185">Reference proteome</keyword>
<reference evidence="5" key="1">
    <citation type="journal article" date="2019" name="Int. J. Syst. Evol. Microbiol.">
        <title>The Global Catalogue of Microorganisms (GCM) 10K type strain sequencing project: providing services to taxonomists for standard genome sequencing and annotation.</title>
        <authorList>
            <consortium name="The Broad Institute Genomics Platform"/>
            <consortium name="The Broad Institute Genome Sequencing Center for Infectious Disease"/>
            <person name="Wu L."/>
            <person name="Ma J."/>
        </authorList>
    </citation>
    <scope>NUCLEOTIDE SEQUENCE [LARGE SCALE GENOMIC DNA]</scope>
    <source>
        <strain evidence="5">CGMCC 4.7241</strain>
    </source>
</reference>
<evidence type="ECO:0000259" key="3">
    <source>
        <dbReference type="PROSITE" id="PS50893"/>
    </source>
</evidence>
<dbReference type="PANTHER" id="PTHR42794">
    <property type="entry name" value="HEMIN IMPORT ATP-BINDING PROTEIN HMUV"/>
    <property type="match status" value="1"/>
</dbReference>
<dbReference type="SUPFAM" id="SSF52540">
    <property type="entry name" value="P-loop containing nucleoside triphosphate hydrolases"/>
    <property type="match status" value="1"/>
</dbReference>
<comment type="caution">
    <text evidence="4">The sequence shown here is derived from an EMBL/GenBank/DDBJ whole genome shotgun (WGS) entry which is preliminary data.</text>
</comment>
<gene>
    <name evidence="4" type="ORF">ACFOUW_13905</name>
</gene>
<dbReference type="PROSITE" id="PS00211">
    <property type="entry name" value="ABC_TRANSPORTER_1"/>
    <property type="match status" value="1"/>
</dbReference>
<evidence type="ECO:0000256" key="2">
    <source>
        <dbReference type="ARBA" id="ARBA00022840"/>
    </source>
</evidence>
<feature type="domain" description="ABC transporter" evidence="3">
    <location>
        <begin position="2"/>
        <end position="234"/>
    </location>
</feature>
<evidence type="ECO:0000313" key="5">
    <source>
        <dbReference type="Proteomes" id="UP001595699"/>
    </source>
</evidence>
<dbReference type="SMART" id="SM00382">
    <property type="entry name" value="AAA"/>
    <property type="match status" value="1"/>
</dbReference>
<dbReference type="RefSeq" id="WP_205121363.1">
    <property type="nucleotide sequence ID" value="NZ_JAFBCM010000001.1"/>
</dbReference>